<dbReference type="Proteomes" id="UP000266506">
    <property type="component" value="Unassembled WGS sequence"/>
</dbReference>
<dbReference type="OrthoDB" id="9774495at2"/>
<proteinExistence type="inferred from homology"/>
<dbReference type="GO" id="GO:0016829">
    <property type="term" value="F:lyase activity"/>
    <property type="evidence" value="ECO:0007669"/>
    <property type="project" value="InterPro"/>
</dbReference>
<feature type="domain" description="Aromatic amino acid beta-eliminating lyase/threonine aldolase" evidence="4">
    <location>
        <begin position="19"/>
        <end position="285"/>
    </location>
</feature>
<protein>
    <submittedName>
        <fullName evidence="5">L-threonine aldolase</fullName>
    </submittedName>
</protein>
<dbReference type="InterPro" id="IPR015424">
    <property type="entry name" value="PyrdxlP-dep_Trfase"/>
</dbReference>
<evidence type="ECO:0000256" key="1">
    <source>
        <dbReference type="ARBA" id="ARBA00001933"/>
    </source>
</evidence>
<dbReference type="Gene3D" id="3.40.640.10">
    <property type="entry name" value="Type I PLP-dependent aspartate aminotransferase-like (Major domain)"/>
    <property type="match status" value="1"/>
</dbReference>
<comment type="cofactor">
    <cofactor evidence="1">
        <name>pyridoxal 5'-phosphate</name>
        <dbReference type="ChEBI" id="CHEBI:597326"/>
    </cofactor>
</comment>
<dbReference type="Pfam" id="PF01212">
    <property type="entry name" value="Beta_elim_lyase"/>
    <property type="match status" value="1"/>
</dbReference>
<name>A0A397QVN3_9MOLU</name>
<evidence type="ECO:0000256" key="3">
    <source>
        <dbReference type="ARBA" id="ARBA00022898"/>
    </source>
</evidence>
<evidence type="ECO:0000313" key="6">
    <source>
        <dbReference type="Proteomes" id="UP000266506"/>
    </source>
</evidence>
<dbReference type="PANTHER" id="PTHR48097">
    <property type="entry name" value="L-THREONINE ALDOLASE-RELATED"/>
    <property type="match status" value="1"/>
</dbReference>
<dbReference type="SUPFAM" id="SSF53383">
    <property type="entry name" value="PLP-dependent transferases"/>
    <property type="match status" value="1"/>
</dbReference>
<keyword evidence="6" id="KW-1185">Reference proteome</keyword>
<reference evidence="5 6" key="1">
    <citation type="submission" date="2018-08" db="EMBL/GenBank/DDBJ databases">
        <title>Genomic Encyclopedia of Archaeal and Bacterial Type Strains, Phase II (KMG-II): from individual species to whole genera.</title>
        <authorList>
            <person name="Goeker M."/>
        </authorList>
    </citation>
    <scope>NUCLEOTIDE SEQUENCE [LARGE SCALE GENOMIC DNA]</scope>
    <source>
        <strain evidence="5 6">ATCC 27112</strain>
    </source>
</reference>
<comment type="caution">
    <text evidence="5">The sequence shown here is derived from an EMBL/GenBank/DDBJ whole genome shotgun (WGS) entry which is preliminary data.</text>
</comment>
<organism evidence="5 6">
    <name type="scientific">Anaeroplasma bactoclasticum</name>
    <dbReference type="NCBI Taxonomy" id="2088"/>
    <lineage>
        <taxon>Bacteria</taxon>
        <taxon>Bacillati</taxon>
        <taxon>Mycoplasmatota</taxon>
        <taxon>Mollicutes</taxon>
        <taxon>Anaeroplasmatales</taxon>
        <taxon>Anaeroplasmataceae</taxon>
        <taxon>Anaeroplasma</taxon>
    </lineage>
</organism>
<comment type="similarity">
    <text evidence="2">Belongs to the threonine aldolase family.</text>
</comment>
<dbReference type="InParanoid" id="A0A397QVN3"/>
<dbReference type="InterPro" id="IPR015421">
    <property type="entry name" value="PyrdxlP-dep_Trfase_major"/>
</dbReference>
<dbReference type="EMBL" id="QXEV01000026">
    <property type="protein sequence ID" value="RIA64986.1"/>
    <property type="molecule type" value="Genomic_DNA"/>
</dbReference>
<sequence>MIYSFRNDYSSIAHPKVLERLMECKDEQNIGYGEDYHSDNAKKYIKEKLGKDSDIYFLVGGTQANTIVISSVLKPYEAVIAVESGHINVHETGAVEGQGHKIITIKGKNGKIVLDEVKKILDTHMPTHMALPKMIYISLSTEIGTIYSLEELKEIYEFCKCHELYLFLDGARLASGMVASNITYSDLANYTDVFYIGGTKNGGYLGEAVVFNNKEISKNFDYAQKHYGALMAKGFVSAIPFEVLMQGNLYLEIGKKENECAAYLQNGLKELGYKFLSDSVTNQIFPIIPKDMFPILEERYGVELWEVLDTKYYAIRFVTSFTTTIENCQEVLDFLKEYHCDWFLFHFL</sequence>
<keyword evidence="3" id="KW-0663">Pyridoxal phosphate</keyword>
<dbReference type="InterPro" id="IPR001597">
    <property type="entry name" value="ArAA_b-elim_lyase/Thr_aldolase"/>
</dbReference>
<accession>A0A397QVN3</accession>
<dbReference type="GO" id="GO:0006520">
    <property type="term" value="P:amino acid metabolic process"/>
    <property type="evidence" value="ECO:0007669"/>
    <property type="project" value="InterPro"/>
</dbReference>
<evidence type="ECO:0000256" key="2">
    <source>
        <dbReference type="ARBA" id="ARBA00006966"/>
    </source>
</evidence>
<gene>
    <name evidence="5" type="ORF">EI71_01684</name>
</gene>
<dbReference type="Gene3D" id="3.90.1150.10">
    <property type="entry name" value="Aspartate Aminotransferase, domain 1"/>
    <property type="match status" value="1"/>
</dbReference>
<evidence type="ECO:0000313" key="5">
    <source>
        <dbReference type="EMBL" id="RIA64986.1"/>
    </source>
</evidence>
<dbReference type="InterPro" id="IPR015422">
    <property type="entry name" value="PyrdxlP-dep_Trfase_small"/>
</dbReference>
<dbReference type="AlphaFoldDB" id="A0A397QVN3"/>
<evidence type="ECO:0000259" key="4">
    <source>
        <dbReference type="Pfam" id="PF01212"/>
    </source>
</evidence>
<dbReference type="PANTHER" id="PTHR48097:SF5">
    <property type="entry name" value="LOW SPECIFICITY L-THREONINE ALDOLASE"/>
    <property type="match status" value="1"/>
</dbReference>